<dbReference type="InterPro" id="IPR036770">
    <property type="entry name" value="Ankyrin_rpt-contain_sf"/>
</dbReference>
<dbReference type="OMA" id="CAISAYH"/>
<dbReference type="InterPro" id="IPR002110">
    <property type="entry name" value="Ankyrin_rpt"/>
</dbReference>
<feature type="repeat" description="ANK" evidence="3">
    <location>
        <begin position="120"/>
        <end position="152"/>
    </location>
</feature>
<dbReference type="GO" id="GO:0005634">
    <property type="term" value="C:nucleus"/>
    <property type="evidence" value="ECO:0007669"/>
    <property type="project" value="TreeGrafter"/>
</dbReference>
<dbReference type="EMBL" id="KB445550">
    <property type="protein sequence ID" value="EMD00869.1"/>
    <property type="molecule type" value="Genomic_DNA"/>
</dbReference>
<evidence type="ECO:0000256" key="3">
    <source>
        <dbReference type="PROSITE-ProRule" id="PRU00023"/>
    </source>
</evidence>
<evidence type="ECO:0000313" key="5">
    <source>
        <dbReference type="Proteomes" id="UP000011761"/>
    </source>
</evidence>
<organism evidence="4 5">
    <name type="scientific">Baudoinia panamericana (strain UAMH 10762)</name>
    <name type="common">Angels' share fungus</name>
    <name type="synonym">Baudoinia compniacensis (strain UAMH 10762)</name>
    <dbReference type="NCBI Taxonomy" id="717646"/>
    <lineage>
        <taxon>Eukaryota</taxon>
        <taxon>Fungi</taxon>
        <taxon>Dikarya</taxon>
        <taxon>Ascomycota</taxon>
        <taxon>Pezizomycotina</taxon>
        <taxon>Dothideomycetes</taxon>
        <taxon>Dothideomycetidae</taxon>
        <taxon>Mycosphaerellales</taxon>
        <taxon>Teratosphaeriaceae</taxon>
        <taxon>Baudoinia</taxon>
    </lineage>
</organism>
<dbReference type="KEGG" id="bcom:BAUCODRAFT_48919"/>
<dbReference type="PANTHER" id="PTHR24193:SF121">
    <property type="entry name" value="ADA2A-CONTAINING COMPLEX COMPONENT 3, ISOFORM D"/>
    <property type="match status" value="1"/>
</dbReference>
<evidence type="ECO:0000256" key="1">
    <source>
        <dbReference type="ARBA" id="ARBA00022737"/>
    </source>
</evidence>
<dbReference type="PROSITE" id="PS50297">
    <property type="entry name" value="ANK_REP_REGION"/>
    <property type="match status" value="3"/>
</dbReference>
<feature type="non-terminal residue" evidence="4">
    <location>
        <position position="161"/>
    </location>
</feature>
<dbReference type="Gene3D" id="1.25.40.20">
    <property type="entry name" value="Ankyrin repeat-containing domain"/>
    <property type="match status" value="3"/>
</dbReference>
<feature type="repeat" description="ANK" evidence="3">
    <location>
        <begin position="85"/>
        <end position="117"/>
    </location>
</feature>
<dbReference type="GeneID" id="19114837"/>
<dbReference type="GO" id="GO:0045944">
    <property type="term" value="P:positive regulation of transcription by RNA polymerase II"/>
    <property type="evidence" value="ECO:0007669"/>
    <property type="project" value="TreeGrafter"/>
</dbReference>
<keyword evidence="5" id="KW-1185">Reference proteome</keyword>
<dbReference type="OrthoDB" id="341259at2759"/>
<keyword evidence="1" id="KW-0677">Repeat</keyword>
<feature type="non-terminal residue" evidence="4">
    <location>
        <position position="1"/>
    </location>
</feature>
<evidence type="ECO:0000313" key="4">
    <source>
        <dbReference type="EMBL" id="EMD00869.1"/>
    </source>
</evidence>
<dbReference type="InterPro" id="IPR050663">
    <property type="entry name" value="Ankyrin-SOCS_Box"/>
</dbReference>
<dbReference type="Pfam" id="PF12796">
    <property type="entry name" value="Ank_2"/>
    <property type="match status" value="2"/>
</dbReference>
<dbReference type="STRING" id="717646.M2N9K1"/>
<dbReference type="SUPFAM" id="SSF48403">
    <property type="entry name" value="Ankyrin repeat"/>
    <property type="match status" value="1"/>
</dbReference>
<keyword evidence="2 3" id="KW-0040">ANK repeat</keyword>
<dbReference type="PRINTS" id="PR01415">
    <property type="entry name" value="ANKYRIN"/>
</dbReference>
<dbReference type="Proteomes" id="UP000011761">
    <property type="component" value="Unassembled WGS sequence"/>
</dbReference>
<dbReference type="GO" id="GO:0000976">
    <property type="term" value="F:transcription cis-regulatory region binding"/>
    <property type="evidence" value="ECO:0007669"/>
    <property type="project" value="TreeGrafter"/>
</dbReference>
<evidence type="ECO:0000256" key="2">
    <source>
        <dbReference type="ARBA" id="ARBA00023043"/>
    </source>
</evidence>
<feature type="repeat" description="ANK" evidence="3">
    <location>
        <begin position="51"/>
        <end position="83"/>
    </location>
</feature>
<sequence>VRDLIEHGASADEPIGELQRTALHQGAHLNRVACLNVLLQHGACIAAEDAKGDTPLHLAAWAGHCEALEVLLNQGADIDSLSGRDGYSALWCAISAYHIDAVRLLLKHGARVSLRSASGNGLLPLHQAAVTGQSAMCRLILEYGAQVGSLDDDHNTPLHYA</sequence>
<dbReference type="PANTHER" id="PTHR24193">
    <property type="entry name" value="ANKYRIN REPEAT PROTEIN"/>
    <property type="match status" value="1"/>
</dbReference>
<dbReference type="SMART" id="SM00248">
    <property type="entry name" value="ANK"/>
    <property type="match status" value="4"/>
</dbReference>
<dbReference type="AlphaFoldDB" id="M2N9K1"/>
<proteinExistence type="predicted"/>
<accession>M2N9K1</accession>
<name>M2N9K1_BAUPA</name>
<reference evidence="4 5" key="1">
    <citation type="journal article" date="2012" name="PLoS Pathog.">
        <title>Diverse lifestyles and strategies of plant pathogenesis encoded in the genomes of eighteen Dothideomycetes fungi.</title>
        <authorList>
            <person name="Ohm R.A."/>
            <person name="Feau N."/>
            <person name="Henrissat B."/>
            <person name="Schoch C.L."/>
            <person name="Horwitz B.A."/>
            <person name="Barry K.W."/>
            <person name="Condon B.J."/>
            <person name="Copeland A.C."/>
            <person name="Dhillon B."/>
            <person name="Glaser F."/>
            <person name="Hesse C.N."/>
            <person name="Kosti I."/>
            <person name="LaButti K."/>
            <person name="Lindquist E.A."/>
            <person name="Lucas S."/>
            <person name="Salamov A.A."/>
            <person name="Bradshaw R.E."/>
            <person name="Ciuffetti L."/>
            <person name="Hamelin R.C."/>
            <person name="Kema G.H.J."/>
            <person name="Lawrence C."/>
            <person name="Scott J.A."/>
            <person name="Spatafora J.W."/>
            <person name="Turgeon B.G."/>
            <person name="de Wit P.J.G.M."/>
            <person name="Zhong S."/>
            <person name="Goodwin S.B."/>
            <person name="Grigoriev I.V."/>
        </authorList>
    </citation>
    <scope>NUCLEOTIDE SEQUENCE [LARGE SCALE GENOMIC DNA]</scope>
    <source>
        <strain evidence="4 5">UAMH 10762</strain>
    </source>
</reference>
<dbReference type="eggNOG" id="KOG0510">
    <property type="taxonomic scope" value="Eukaryota"/>
</dbReference>
<dbReference type="PROSITE" id="PS50088">
    <property type="entry name" value="ANK_REPEAT"/>
    <property type="match status" value="3"/>
</dbReference>
<dbReference type="RefSeq" id="XP_007672053.1">
    <property type="nucleotide sequence ID" value="XM_007673863.1"/>
</dbReference>
<dbReference type="HOGENOM" id="CLU_000134_18_0_1"/>
<gene>
    <name evidence="4" type="ORF">BAUCODRAFT_48919</name>
</gene>
<protein>
    <submittedName>
        <fullName evidence="4">Uncharacterized protein</fullName>
    </submittedName>
</protein>